<evidence type="ECO:0000313" key="10">
    <source>
        <dbReference type="EMBL" id="KEQ10763.1"/>
    </source>
</evidence>
<comment type="function">
    <text evidence="5">A flexible structure which links the flagellar filament to the drive apparatus in the basal body.</text>
</comment>
<dbReference type="OrthoDB" id="8372879at2"/>
<evidence type="ECO:0000256" key="3">
    <source>
        <dbReference type="ARBA" id="ARBA00019015"/>
    </source>
</evidence>
<dbReference type="Proteomes" id="UP000052167">
    <property type="component" value="Unassembled WGS sequence"/>
</dbReference>
<dbReference type="GO" id="GO:0005198">
    <property type="term" value="F:structural molecule activity"/>
    <property type="evidence" value="ECO:0007669"/>
    <property type="project" value="InterPro"/>
</dbReference>
<dbReference type="InterPro" id="IPR011491">
    <property type="entry name" value="FlgE_D2"/>
</dbReference>
<evidence type="ECO:0000259" key="9">
    <source>
        <dbReference type="Pfam" id="PF22692"/>
    </source>
</evidence>
<dbReference type="Pfam" id="PF00460">
    <property type="entry name" value="Flg_bb_rod"/>
    <property type="match status" value="1"/>
</dbReference>
<dbReference type="InterPro" id="IPR053967">
    <property type="entry name" value="LlgE_F_G-like_D1"/>
</dbReference>
<dbReference type="InterPro" id="IPR019776">
    <property type="entry name" value="Flagellar_basal_body_rod_CS"/>
</dbReference>
<dbReference type="GO" id="GO:0044780">
    <property type="term" value="P:bacterial-type flagellum assembly"/>
    <property type="evidence" value="ECO:0007669"/>
    <property type="project" value="InterPro"/>
</dbReference>
<dbReference type="PROSITE" id="PS00588">
    <property type="entry name" value="FLAGELLA_BB_ROD"/>
    <property type="match status" value="1"/>
</dbReference>
<evidence type="ECO:0000259" key="7">
    <source>
        <dbReference type="Pfam" id="PF06429"/>
    </source>
</evidence>
<feature type="domain" description="Flagellar basal-body/hook protein C-terminal" evidence="7">
    <location>
        <begin position="469"/>
        <end position="513"/>
    </location>
</feature>
<dbReference type="PRINTS" id="PR01005">
    <property type="entry name" value="FLGHOOKAP1"/>
</dbReference>
<dbReference type="NCBIfam" id="TIGR03506">
    <property type="entry name" value="FlgEFG_subfam"/>
    <property type="match status" value="1"/>
</dbReference>
<evidence type="ECO:0000313" key="11">
    <source>
        <dbReference type="Proteomes" id="UP000052167"/>
    </source>
</evidence>
<evidence type="ECO:0000256" key="5">
    <source>
        <dbReference type="RuleBase" id="RU362116"/>
    </source>
</evidence>
<feature type="domain" description="Flagellar basal body rod protein N-terminal" evidence="6">
    <location>
        <begin position="7"/>
        <end position="37"/>
    </location>
</feature>
<evidence type="ECO:0000256" key="2">
    <source>
        <dbReference type="ARBA" id="ARBA00009677"/>
    </source>
</evidence>
<reference evidence="10 11" key="1">
    <citation type="submission" date="2014-06" db="EMBL/GenBank/DDBJ databases">
        <title>Rhizobium pelagicum/R2-400B4.</title>
        <authorList>
            <person name="Kimes N.E."/>
            <person name="Lopez-Perez M."/>
        </authorList>
    </citation>
    <scope>NUCLEOTIDE SEQUENCE [LARGE SCALE GENOMIC DNA]</scope>
    <source>
        <strain evidence="10 11">R2-400B4</strain>
    </source>
</reference>
<accession>A0A922P1K4</accession>
<name>A0A922P1K4_9HYPH</name>
<keyword evidence="4 5" id="KW-0975">Bacterial flagellum</keyword>
<evidence type="ECO:0000256" key="1">
    <source>
        <dbReference type="ARBA" id="ARBA00004117"/>
    </source>
</evidence>
<dbReference type="InterPro" id="IPR002371">
    <property type="entry name" value="FlgK"/>
</dbReference>
<dbReference type="Pfam" id="PF06429">
    <property type="entry name" value="Flg_bbr_C"/>
    <property type="match status" value="1"/>
</dbReference>
<dbReference type="InterPro" id="IPR001444">
    <property type="entry name" value="Flag_bb_rod_N"/>
</dbReference>
<feature type="domain" description="Flagellar hook protein FlgE D2" evidence="8">
    <location>
        <begin position="168"/>
        <end position="227"/>
    </location>
</feature>
<dbReference type="InterPro" id="IPR020013">
    <property type="entry name" value="Flagellar_FlgE/F/G"/>
</dbReference>
<evidence type="ECO:0000256" key="4">
    <source>
        <dbReference type="ARBA" id="ARBA00023143"/>
    </source>
</evidence>
<evidence type="ECO:0000259" key="6">
    <source>
        <dbReference type="Pfam" id="PF00460"/>
    </source>
</evidence>
<keyword evidence="11" id="KW-1185">Reference proteome</keyword>
<dbReference type="PANTHER" id="PTHR30435:SF1">
    <property type="entry name" value="FLAGELLAR HOOK PROTEIN FLGE"/>
    <property type="match status" value="1"/>
</dbReference>
<dbReference type="GO" id="GO:0009424">
    <property type="term" value="C:bacterial-type flagellum hook"/>
    <property type="evidence" value="ECO:0007669"/>
    <property type="project" value="InterPro"/>
</dbReference>
<proteinExistence type="inferred from homology"/>
<dbReference type="AlphaFoldDB" id="A0A922P1K4"/>
<dbReference type="RefSeq" id="WP_037161524.1">
    <property type="nucleotide sequence ID" value="NZ_CAJXID010000024.1"/>
</dbReference>
<dbReference type="GO" id="GO:0005829">
    <property type="term" value="C:cytosol"/>
    <property type="evidence" value="ECO:0007669"/>
    <property type="project" value="TreeGrafter"/>
</dbReference>
<dbReference type="Pfam" id="PF22692">
    <property type="entry name" value="LlgE_F_G_D1"/>
    <property type="match status" value="1"/>
</dbReference>
<dbReference type="PANTHER" id="PTHR30435">
    <property type="entry name" value="FLAGELLAR PROTEIN"/>
    <property type="match status" value="1"/>
</dbReference>
<evidence type="ECO:0000259" key="8">
    <source>
        <dbReference type="Pfam" id="PF07559"/>
    </source>
</evidence>
<dbReference type="EMBL" id="JOKJ01000001">
    <property type="protein sequence ID" value="KEQ10763.1"/>
    <property type="molecule type" value="Genomic_DNA"/>
</dbReference>
<dbReference type="SUPFAM" id="SSF117143">
    <property type="entry name" value="Flagellar hook protein flgE"/>
    <property type="match status" value="1"/>
</dbReference>
<organism evidence="10 11">
    <name type="scientific">Pseudorhizobium pelagicum</name>
    <dbReference type="NCBI Taxonomy" id="1509405"/>
    <lineage>
        <taxon>Bacteria</taxon>
        <taxon>Pseudomonadati</taxon>
        <taxon>Pseudomonadota</taxon>
        <taxon>Alphaproteobacteria</taxon>
        <taxon>Hyphomicrobiales</taxon>
        <taxon>Rhizobiaceae</taxon>
        <taxon>Rhizobium/Agrobacterium group</taxon>
        <taxon>Pseudorhizobium</taxon>
    </lineage>
</organism>
<dbReference type="Pfam" id="PF07559">
    <property type="entry name" value="FlgE_D2"/>
    <property type="match status" value="2"/>
</dbReference>
<comment type="caution">
    <text evidence="10">The sequence shown here is derived from an EMBL/GenBank/DDBJ whole genome shotgun (WGS) entry which is preliminary data.</text>
</comment>
<dbReference type="InterPro" id="IPR010930">
    <property type="entry name" value="Flg_bb/hook_C_dom"/>
</dbReference>
<comment type="similarity">
    <text evidence="2 5">Belongs to the flagella basal body rod proteins family.</text>
</comment>
<dbReference type="Gene3D" id="2.60.98.20">
    <property type="entry name" value="Flagellar hook protein FlgE"/>
    <property type="match status" value="2"/>
</dbReference>
<feature type="domain" description="Flagellar hook protein FlgE D2" evidence="8">
    <location>
        <begin position="238"/>
        <end position="394"/>
    </location>
</feature>
<dbReference type="InterPro" id="IPR037925">
    <property type="entry name" value="FlgE/F/G-like"/>
</dbReference>
<feature type="domain" description="Flagellar hook protein FlgE/F/G-like D1" evidence="9">
    <location>
        <begin position="84"/>
        <end position="139"/>
    </location>
</feature>
<protein>
    <recommendedName>
        <fullName evidence="3 5">Flagellar hook protein FlgE</fullName>
    </recommendedName>
</protein>
<gene>
    <name evidence="10" type="ORF">GV68_00295</name>
</gene>
<dbReference type="InterPro" id="IPR037058">
    <property type="entry name" value="Falgellar_hook_FlgE_sf"/>
</dbReference>
<dbReference type="GO" id="GO:0009425">
    <property type="term" value="C:bacterial-type flagellum basal body"/>
    <property type="evidence" value="ECO:0007669"/>
    <property type="project" value="UniProtKB-SubCell"/>
</dbReference>
<dbReference type="GO" id="GO:0071978">
    <property type="term" value="P:bacterial-type flagellum-dependent swarming motility"/>
    <property type="evidence" value="ECO:0007669"/>
    <property type="project" value="TreeGrafter"/>
</dbReference>
<comment type="subcellular location">
    <subcellularLocation>
        <location evidence="1 5">Bacterial flagellum basal body</location>
    </subcellularLocation>
</comment>
<sequence>MSLYGTMRTGVSGMNAQANRLSTVGDNIANASTAGYKKASTQFSSLILPSGEGSYNSGGVTTNVRYSISSQGTFTYTTSATDLAINGRGFFIVQGTDGVEYLTRAGNFTGMSDGSLQNAAGFTLMGYEYVEGQDPTIVINGFDGLTEVNLSSGALNATPSVGGILDVNLPSQEAVGYEKKTSLKAYDTQGNTRLLDITYTKLADNSWTVDVAYEGTSLLSREFDPLADATTDATAVGNLDSIAADGTKFQGSEIAYDLNGDARTLRYDYIKGPTGWSVNVYDGMTSTTPLNAAPFAIPGGALVIPATGTLGAMTIDFSAVTSDPGKTGVNSPSNGIGRIPTMEFDALGKIITPLSLTTQAMAFGGAEFNSLTISIDGSTQLSSEFKVGNGKIDGNAASNVVGHEISEDGIVYLKYSNGDLVPKYRIAVADVQSPDQLNPLAGNVYTQSNDSGIIVMGYAGNGSYGTIISNALEDSNVDIAEELTSMIESQRNYTANSKVFQTGSELMEVLVNLKR</sequence>